<dbReference type="PANTHER" id="PTHR45872:SF2">
    <property type="entry name" value="RHO GUANINE NUCLEOTIDE EXCHANGE FACTOR 2, ISOFORM D"/>
    <property type="match status" value="1"/>
</dbReference>
<evidence type="ECO:0000256" key="1">
    <source>
        <dbReference type="SAM" id="MobiDB-lite"/>
    </source>
</evidence>
<evidence type="ECO:0000313" key="4">
    <source>
        <dbReference type="Proteomes" id="UP000728185"/>
    </source>
</evidence>
<dbReference type="GO" id="GO:0005085">
    <property type="term" value="F:guanyl-nucleotide exchange factor activity"/>
    <property type="evidence" value="ECO:0007669"/>
    <property type="project" value="TreeGrafter"/>
</dbReference>
<dbReference type="Proteomes" id="UP000728185">
    <property type="component" value="Unassembled WGS sequence"/>
</dbReference>
<accession>A0A8E0VH37</accession>
<dbReference type="SMART" id="SM00228">
    <property type="entry name" value="PDZ"/>
    <property type="match status" value="1"/>
</dbReference>
<keyword evidence="4" id="KW-1185">Reference proteome</keyword>
<feature type="non-terminal residue" evidence="3">
    <location>
        <position position="370"/>
    </location>
</feature>
<feature type="compositionally biased region" description="Low complexity" evidence="1">
    <location>
        <begin position="124"/>
        <end position="144"/>
    </location>
</feature>
<gene>
    <name evidence="3" type="ORF">FBUS_04683</name>
</gene>
<reference evidence="3" key="1">
    <citation type="submission" date="2019-05" db="EMBL/GenBank/DDBJ databases">
        <title>Annotation for the trematode Fasciolopsis buski.</title>
        <authorList>
            <person name="Choi Y.-J."/>
        </authorList>
    </citation>
    <scope>NUCLEOTIDE SEQUENCE</scope>
    <source>
        <strain evidence="3">HT</strain>
        <tissue evidence="3">Whole worm</tissue>
    </source>
</reference>
<dbReference type="GO" id="GO:0005737">
    <property type="term" value="C:cytoplasm"/>
    <property type="evidence" value="ECO:0007669"/>
    <property type="project" value="TreeGrafter"/>
</dbReference>
<dbReference type="OrthoDB" id="445896at2759"/>
<feature type="compositionally biased region" description="Polar residues" evidence="1">
    <location>
        <begin position="19"/>
        <end position="39"/>
    </location>
</feature>
<comment type="caution">
    <text evidence="3">The sequence shown here is derived from an EMBL/GenBank/DDBJ whole genome shotgun (WGS) entry which is preliminary data.</text>
</comment>
<feature type="region of interest" description="Disordered" evidence="1">
    <location>
        <begin position="336"/>
        <end position="370"/>
    </location>
</feature>
<dbReference type="EMBL" id="LUCM01005051">
    <property type="protein sequence ID" value="KAA0193395.1"/>
    <property type="molecule type" value="Genomic_DNA"/>
</dbReference>
<dbReference type="GO" id="GO:0007186">
    <property type="term" value="P:G protein-coupled receptor signaling pathway"/>
    <property type="evidence" value="ECO:0007669"/>
    <property type="project" value="TreeGrafter"/>
</dbReference>
<dbReference type="InterPro" id="IPR036034">
    <property type="entry name" value="PDZ_sf"/>
</dbReference>
<evidence type="ECO:0000259" key="2">
    <source>
        <dbReference type="PROSITE" id="PS50106"/>
    </source>
</evidence>
<feature type="domain" description="PDZ" evidence="2">
    <location>
        <begin position="185"/>
        <end position="248"/>
    </location>
</feature>
<evidence type="ECO:0000313" key="3">
    <source>
        <dbReference type="EMBL" id="KAA0193395.1"/>
    </source>
</evidence>
<dbReference type="SUPFAM" id="SSF50156">
    <property type="entry name" value="PDZ domain-like"/>
    <property type="match status" value="1"/>
</dbReference>
<name>A0A8E0VH37_9TREM</name>
<proteinExistence type="predicted"/>
<dbReference type="InterPro" id="IPR001478">
    <property type="entry name" value="PDZ"/>
</dbReference>
<feature type="compositionally biased region" description="Acidic residues" evidence="1">
    <location>
        <begin position="149"/>
        <end position="159"/>
    </location>
</feature>
<organism evidence="3 4">
    <name type="scientific">Fasciolopsis buskii</name>
    <dbReference type="NCBI Taxonomy" id="27845"/>
    <lineage>
        <taxon>Eukaryota</taxon>
        <taxon>Metazoa</taxon>
        <taxon>Spiralia</taxon>
        <taxon>Lophotrochozoa</taxon>
        <taxon>Platyhelminthes</taxon>
        <taxon>Trematoda</taxon>
        <taxon>Digenea</taxon>
        <taxon>Plagiorchiida</taxon>
        <taxon>Echinostomata</taxon>
        <taxon>Echinostomatoidea</taxon>
        <taxon>Fasciolidae</taxon>
        <taxon>Fasciolopsis</taxon>
    </lineage>
</organism>
<dbReference type="Pfam" id="PF00595">
    <property type="entry name" value="PDZ"/>
    <property type="match status" value="1"/>
</dbReference>
<feature type="compositionally biased region" description="Basic and acidic residues" evidence="1">
    <location>
        <begin position="109"/>
        <end position="123"/>
    </location>
</feature>
<dbReference type="GO" id="GO:0001664">
    <property type="term" value="F:G protein-coupled receptor binding"/>
    <property type="evidence" value="ECO:0007669"/>
    <property type="project" value="TreeGrafter"/>
</dbReference>
<feature type="region of interest" description="Disordered" evidence="1">
    <location>
        <begin position="19"/>
        <end position="58"/>
    </location>
</feature>
<dbReference type="Gene3D" id="2.30.42.10">
    <property type="match status" value="1"/>
</dbReference>
<dbReference type="AlphaFoldDB" id="A0A8E0VH37"/>
<feature type="region of interest" description="Disordered" evidence="1">
    <location>
        <begin position="109"/>
        <end position="171"/>
    </location>
</feature>
<dbReference type="PANTHER" id="PTHR45872">
    <property type="entry name" value="RHO GUANINE NUCLEOTIDE EXCHANGE FACTOR 2, ISOFORM D"/>
    <property type="match status" value="1"/>
</dbReference>
<dbReference type="PROSITE" id="PS50106">
    <property type="entry name" value="PDZ"/>
    <property type="match status" value="1"/>
</dbReference>
<sequence>FVENTELCSLVLVFSRTVPPTSTNQNKSSTESLSSQPITTGPEAAYGHHKAAEPNAVTDRVQSKCDILPVEQVSNGYDPDKYQNHHQLAHLEHVQYPVDEQLEKVACVNREKQSQEHSAESEGRGSSSSVYSTASSSTPCSSTSLDKDDNPEEAEEAEAEMPNTPCPNVSCTKPFSTGRMVTEHQVTVQRDSTGYGLRVCGNKPVSVHSIRKDGTADKAGLRPGDQIIKVNGELVEFLSHDDVVAHIRAKPTVCFVVRRQEVIRPQVPEMRSFRILTANEDPVLRSRSRRHFHRRRSNRETDSKLVGYGKIHPARPNVAVSAYEPLQSWCSISLSRDSASDSAGPYTDEEYLVGDENTADVSVSGRGRVP</sequence>
<protein>
    <submittedName>
        <fullName evidence="3">Rho guanine nucleotide exchange factor 12</fullName>
    </submittedName>
</protein>